<keyword evidence="2" id="KW-1185">Reference proteome</keyword>
<dbReference type="EMBL" id="CAXAMN010023250">
    <property type="protein sequence ID" value="CAK9076174.1"/>
    <property type="molecule type" value="Genomic_DNA"/>
</dbReference>
<organism evidence="1 2">
    <name type="scientific">Durusdinium trenchii</name>
    <dbReference type="NCBI Taxonomy" id="1381693"/>
    <lineage>
        <taxon>Eukaryota</taxon>
        <taxon>Sar</taxon>
        <taxon>Alveolata</taxon>
        <taxon>Dinophyceae</taxon>
        <taxon>Suessiales</taxon>
        <taxon>Symbiodiniaceae</taxon>
        <taxon>Durusdinium</taxon>
    </lineage>
</organism>
<evidence type="ECO:0000313" key="2">
    <source>
        <dbReference type="Proteomes" id="UP001642484"/>
    </source>
</evidence>
<reference evidence="1 2" key="1">
    <citation type="submission" date="2024-02" db="EMBL/GenBank/DDBJ databases">
        <authorList>
            <person name="Chen Y."/>
            <person name="Shah S."/>
            <person name="Dougan E. K."/>
            <person name="Thang M."/>
            <person name="Chan C."/>
        </authorList>
    </citation>
    <scope>NUCLEOTIDE SEQUENCE [LARGE SCALE GENOMIC DNA]</scope>
</reference>
<dbReference type="PROSITE" id="PS51257">
    <property type="entry name" value="PROKAR_LIPOPROTEIN"/>
    <property type="match status" value="1"/>
</dbReference>
<name>A0ABP0PMF0_9DINO</name>
<dbReference type="Proteomes" id="UP001642484">
    <property type="component" value="Unassembled WGS sequence"/>
</dbReference>
<gene>
    <name evidence="1" type="ORF">CCMP2556_LOCUS37516</name>
</gene>
<evidence type="ECO:0000313" key="1">
    <source>
        <dbReference type="EMBL" id="CAK9076174.1"/>
    </source>
</evidence>
<comment type="caution">
    <text evidence="1">The sequence shown here is derived from an EMBL/GenBank/DDBJ whole genome shotgun (WGS) entry which is preliminary data.</text>
</comment>
<protein>
    <submittedName>
        <fullName evidence="1">Uncharacterized protein</fullName>
    </submittedName>
</protein>
<sequence>MQKACAVPHIGAMQLGMVWLGLIPMALVLSGCDTSRASYCTPEDIEVCRGERVAQMRRVCGPAAYSNVIIGNATVTECCQAMKAVQDCYTICSCKRMCNPPDQEFCPITGTYTDIINAYAFMVDNLVRNGESCNSVGVTRTKC</sequence>
<proteinExistence type="predicted"/>
<accession>A0ABP0PMF0</accession>